<dbReference type="Pfam" id="PF00134">
    <property type="entry name" value="Cyclin_N"/>
    <property type="match status" value="1"/>
</dbReference>
<accession>A0A540N7F9</accession>
<dbReference type="Gene3D" id="1.10.472.10">
    <property type="entry name" value="Cyclin-like"/>
    <property type="match status" value="1"/>
</dbReference>
<evidence type="ECO:0000259" key="3">
    <source>
        <dbReference type="Pfam" id="PF00134"/>
    </source>
</evidence>
<evidence type="ECO:0000256" key="2">
    <source>
        <dbReference type="ARBA" id="ARBA00032263"/>
    </source>
</evidence>
<organism evidence="4 5">
    <name type="scientific">Malus baccata</name>
    <name type="common">Siberian crab apple</name>
    <name type="synonym">Pyrus baccata</name>
    <dbReference type="NCBI Taxonomy" id="106549"/>
    <lineage>
        <taxon>Eukaryota</taxon>
        <taxon>Viridiplantae</taxon>
        <taxon>Streptophyta</taxon>
        <taxon>Embryophyta</taxon>
        <taxon>Tracheophyta</taxon>
        <taxon>Spermatophyta</taxon>
        <taxon>Magnoliopsida</taxon>
        <taxon>eudicotyledons</taxon>
        <taxon>Gunneridae</taxon>
        <taxon>Pentapetalae</taxon>
        <taxon>rosids</taxon>
        <taxon>fabids</taxon>
        <taxon>Rosales</taxon>
        <taxon>Rosaceae</taxon>
        <taxon>Amygdaloideae</taxon>
        <taxon>Maleae</taxon>
        <taxon>Malus</taxon>
    </lineage>
</organism>
<dbReference type="Pfam" id="PF05631">
    <property type="entry name" value="MFS_5"/>
    <property type="match status" value="1"/>
</dbReference>
<dbReference type="AlphaFoldDB" id="A0A540N7F9"/>
<protein>
    <recommendedName>
        <fullName evidence="2">B-like cyclin</fullName>
    </recommendedName>
</protein>
<dbReference type="STRING" id="106549.A0A540N7F9"/>
<comment type="caution">
    <text evidence="4">The sequence shown here is derived from an EMBL/GenBank/DDBJ whole genome shotgun (WGS) entry which is preliminary data.</text>
</comment>
<keyword evidence="5" id="KW-1185">Reference proteome</keyword>
<dbReference type="InterPro" id="IPR036915">
    <property type="entry name" value="Cyclin-like_sf"/>
</dbReference>
<dbReference type="GO" id="GO:0016020">
    <property type="term" value="C:membrane"/>
    <property type="evidence" value="ECO:0007669"/>
    <property type="project" value="InterPro"/>
</dbReference>
<feature type="domain" description="Cyclin N-terminal" evidence="3">
    <location>
        <begin position="140"/>
        <end position="183"/>
    </location>
</feature>
<proteinExistence type="predicted"/>
<dbReference type="EMBL" id="VIEB01000093">
    <property type="protein sequence ID" value="TQE06988.1"/>
    <property type="molecule type" value="Genomic_DNA"/>
</dbReference>
<dbReference type="SUPFAM" id="SSF47954">
    <property type="entry name" value="Cyclin-like"/>
    <property type="match status" value="1"/>
</dbReference>
<reference evidence="4 5" key="1">
    <citation type="journal article" date="2019" name="G3 (Bethesda)">
        <title>Sequencing of a Wild Apple (Malus baccata) Genome Unravels the Differences Between Cultivated and Wild Apple Species Regarding Disease Resistance and Cold Tolerance.</title>
        <authorList>
            <person name="Chen X."/>
        </authorList>
    </citation>
    <scope>NUCLEOTIDE SEQUENCE [LARGE SCALE GENOMIC DNA]</scope>
    <source>
        <strain evidence="5">cv. Shandingzi</strain>
        <tissue evidence="4">Leaves</tissue>
    </source>
</reference>
<dbReference type="InterPro" id="IPR006671">
    <property type="entry name" value="Cyclin_N"/>
</dbReference>
<evidence type="ECO:0000256" key="1">
    <source>
        <dbReference type="ARBA" id="ARBA00011177"/>
    </source>
</evidence>
<name>A0A540N7F9_MALBA</name>
<evidence type="ECO:0000313" key="5">
    <source>
        <dbReference type="Proteomes" id="UP000315295"/>
    </source>
</evidence>
<comment type="subunit">
    <text evidence="1">Interacts with the CDC2 protein kinase to form a serine/threonine kinase holoenzyme complex also known as maturation promoting factor (MPF). The cyclin subunit imparts substrate specificity to the complex.</text>
</comment>
<sequence>MAKFVWSVTNNIATVEWYNACQEALLETLHLTTHSTSELHIATSWQTLKSFWNALTITDYIMEIEFLWEKDIKVDLWGGNATCLIFSAYDSWLVIQHNKRGFEQQWLSSTFSWATSEAIMAKARSQWYFPYQKTQVSILKAQVKSSYVSPSYMAHQPDINKKMRVILIDWLIKVHYKFELMDEA</sequence>
<gene>
    <name evidence="4" type="ORF">C1H46_007378</name>
</gene>
<dbReference type="Proteomes" id="UP000315295">
    <property type="component" value="Unassembled WGS sequence"/>
</dbReference>
<dbReference type="InterPro" id="IPR008509">
    <property type="entry name" value="MOT2/MFSD5"/>
</dbReference>
<dbReference type="GO" id="GO:0015098">
    <property type="term" value="F:molybdate ion transmembrane transporter activity"/>
    <property type="evidence" value="ECO:0007669"/>
    <property type="project" value="InterPro"/>
</dbReference>
<evidence type="ECO:0000313" key="4">
    <source>
        <dbReference type="EMBL" id="TQE06988.1"/>
    </source>
</evidence>